<dbReference type="AlphaFoldDB" id="A0A7W9SR98"/>
<name>A0A7W9SR98_ARMRO</name>
<feature type="region of interest" description="Disordered" evidence="1">
    <location>
        <begin position="136"/>
        <end position="193"/>
    </location>
</feature>
<reference evidence="2 3" key="1">
    <citation type="submission" date="2020-08" db="EMBL/GenBank/DDBJ databases">
        <title>Genomic Encyclopedia of Type Strains, Phase IV (KMG-IV): sequencing the most valuable type-strain genomes for metagenomic binning, comparative biology and taxonomic classification.</title>
        <authorList>
            <person name="Goeker M."/>
        </authorList>
    </citation>
    <scope>NUCLEOTIDE SEQUENCE [LARGE SCALE GENOMIC DNA]</scope>
    <source>
        <strain evidence="2 3">DSM 23562</strain>
    </source>
</reference>
<organism evidence="2 3">
    <name type="scientific">Armatimonas rosea</name>
    <dbReference type="NCBI Taxonomy" id="685828"/>
    <lineage>
        <taxon>Bacteria</taxon>
        <taxon>Bacillati</taxon>
        <taxon>Armatimonadota</taxon>
        <taxon>Armatimonadia</taxon>
        <taxon>Armatimonadales</taxon>
        <taxon>Armatimonadaceae</taxon>
        <taxon>Armatimonas</taxon>
    </lineage>
</organism>
<sequence length="256" mass="29979">MAEDMGFWETFFMGFETKRVEKQSEFEVRQIKANQRVVEAHQRKEAAEHQRLMALRRQELDEMNHAIECQRNEWKRMLVKIEGQKQLLIAGCEFLDWQHETQVRQTVYSLPPDQAVAYIEQMREVERGLLEHERIRQTRLKRPLEGTAPRQIQGSPPASAPTPAPNGWADEDTFTPVSAQSFPSKGQSHPENTMSNALTEEQIQKLAKKAVDRFDTLPKERQKQAWRDWEEGLKERFPKLVVEEILTEAVAMRKRT</sequence>
<dbReference type="Proteomes" id="UP000520814">
    <property type="component" value="Unassembled WGS sequence"/>
</dbReference>
<proteinExistence type="predicted"/>
<comment type="caution">
    <text evidence="2">The sequence shown here is derived from an EMBL/GenBank/DDBJ whole genome shotgun (WGS) entry which is preliminary data.</text>
</comment>
<gene>
    <name evidence="2" type="ORF">HNQ39_002545</name>
</gene>
<protein>
    <submittedName>
        <fullName evidence="2">Uncharacterized protein</fullName>
    </submittedName>
</protein>
<dbReference type="RefSeq" id="WP_184196290.1">
    <property type="nucleotide sequence ID" value="NZ_JACHGW010000002.1"/>
</dbReference>
<evidence type="ECO:0000256" key="1">
    <source>
        <dbReference type="SAM" id="MobiDB-lite"/>
    </source>
</evidence>
<evidence type="ECO:0000313" key="2">
    <source>
        <dbReference type="EMBL" id="MBB6050754.1"/>
    </source>
</evidence>
<evidence type="ECO:0000313" key="3">
    <source>
        <dbReference type="Proteomes" id="UP000520814"/>
    </source>
</evidence>
<feature type="compositionally biased region" description="Polar residues" evidence="1">
    <location>
        <begin position="175"/>
        <end position="193"/>
    </location>
</feature>
<accession>A0A7W9SR98</accession>
<dbReference type="EMBL" id="JACHGW010000002">
    <property type="protein sequence ID" value="MBB6050754.1"/>
    <property type="molecule type" value="Genomic_DNA"/>
</dbReference>
<keyword evidence="3" id="KW-1185">Reference proteome</keyword>